<dbReference type="SUPFAM" id="SSF46689">
    <property type="entry name" value="Homeodomain-like"/>
    <property type="match status" value="1"/>
</dbReference>
<dbReference type="InterPro" id="IPR001356">
    <property type="entry name" value="HD"/>
</dbReference>
<reference evidence="7" key="1">
    <citation type="journal article" date="2023" name="Science">
        <title>Genome structures resolve the early diversification of teleost fishes.</title>
        <authorList>
            <person name="Parey E."/>
            <person name="Louis A."/>
            <person name="Montfort J."/>
            <person name="Bouchez O."/>
            <person name="Roques C."/>
            <person name="Iampietro C."/>
            <person name="Lluch J."/>
            <person name="Castinel A."/>
            <person name="Donnadieu C."/>
            <person name="Desvignes T."/>
            <person name="Floi Bucao C."/>
            <person name="Jouanno E."/>
            <person name="Wen M."/>
            <person name="Mejri S."/>
            <person name="Dirks R."/>
            <person name="Jansen H."/>
            <person name="Henkel C."/>
            <person name="Chen W.J."/>
            <person name="Zahm M."/>
            <person name="Cabau C."/>
            <person name="Klopp C."/>
            <person name="Thompson A.W."/>
            <person name="Robinson-Rechavi M."/>
            <person name="Braasch I."/>
            <person name="Lecointre G."/>
            <person name="Bobe J."/>
            <person name="Postlethwait J.H."/>
            <person name="Berthelot C."/>
            <person name="Roest Crollius H."/>
            <person name="Guiguen Y."/>
        </authorList>
    </citation>
    <scope>NUCLEOTIDE SEQUENCE</scope>
    <source>
        <strain evidence="7">Concon-B</strain>
    </source>
</reference>
<accession>A0A9Q1D760</accession>
<dbReference type="PANTHER" id="PTHR12940:SF0">
    <property type="entry name" value="SPLICING FACTOR ESS-2 HOMOLOG"/>
    <property type="match status" value="1"/>
</dbReference>
<evidence type="ECO:0000256" key="2">
    <source>
        <dbReference type="ARBA" id="ARBA00009072"/>
    </source>
</evidence>
<evidence type="ECO:0000256" key="3">
    <source>
        <dbReference type="ARBA" id="ARBA00023242"/>
    </source>
</evidence>
<dbReference type="GO" id="GO:0003677">
    <property type="term" value="F:DNA binding"/>
    <property type="evidence" value="ECO:0007669"/>
    <property type="project" value="UniProtKB-UniRule"/>
</dbReference>
<dbReference type="InterPro" id="IPR019148">
    <property type="entry name" value="Nuclear_protein_DGCR14_ESS-2"/>
</dbReference>
<evidence type="ECO:0000256" key="5">
    <source>
        <dbReference type="SAM" id="MobiDB-lite"/>
    </source>
</evidence>
<dbReference type="Pfam" id="PF09751">
    <property type="entry name" value="Es2"/>
    <property type="match status" value="2"/>
</dbReference>
<feature type="domain" description="Homeobox" evidence="6">
    <location>
        <begin position="124"/>
        <end position="171"/>
    </location>
</feature>
<dbReference type="OrthoDB" id="19679at2759"/>
<evidence type="ECO:0000259" key="6">
    <source>
        <dbReference type="PROSITE" id="PS50071"/>
    </source>
</evidence>
<dbReference type="PANTHER" id="PTHR12940">
    <property type="entry name" value="ES-2 PROTEIN - RELATED"/>
    <property type="match status" value="1"/>
</dbReference>
<dbReference type="PROSITE" id="PS50071">
    <property type="entry name" value="HOMEOBOX_2"/>
    <property type="match status" value="1"/>
</dbReference>
<gene>
    <name evidence="7" type="ORF">COCON_G00167600</name>
</gene>
<feature type="DNA-binding region" description="Homeobox" evidence="4">
    <location>
        <begin position="126"/>
        <end position="172"/>
    </location>
</feature>
<comment type="subcellular location">
    <subcellularLocation>
        <location evidence="1 4">Nucleus</location>
    </subcellularLocation>
</comment>
<dbReference type="Gene3D" id="1.10.10.60">
    <property type="entry name" value="Homeodomain-like"/>
    <property type="match status" value="1"/>
</dbReference>
<evidence type="ECO:0000256" key="4">
    <source>
        <dbReference type="PROSITE-ProRule" id="PRU00108"/>
    </source>
</evidence>
<comment type="caution">
    <text evidence="7">The sequence shown here is derived from an EMBL/GenBank/DDBJ whole genome shotgun (WGS) entry which is preliminary data.</text>
</comment>
<keyword evidence="3 4" id="KW-0539">Nucleus</keyword>
<dbReference type="InterPro" id="IPR009057">
    <property type="entry name" value="Homeodomain-like_sf"/>
</dbReference>
<keyword evidence="4" id="KW-0371">Homeobox</keyword>
<sequence>MEERGRTERRKFSFSIEDILGRCPQTGRVREETGEGSHALMELAKDEVPLEGLPPVTPTDTLDPPCLCCCYCLRCGDPLKPEVAPPPASAGRYLWCSRLFPDSPGPGDTQGSHGEEFLFNQIQRRTRRHRTIFTEEQLHALEELFLQNQYPDVTAREQLALRTHLREERVESLEKIIQRDFFPDVTKLQAQKDYLEAEESGDLEKMREISIKYGSSLTKSTPRSTAPYVTPATFETPEGRPGTPASMLGKPRARNGEEGKGEEDEEKPLPSLDKFLAKTTSEDNASFEQIMELAADKEKLRHAWLYDAETEYNQRHQELLALPSSEQQALESVKAGVETWPEGVKDEEAVFKKPRDVLHKNTRFLGDPFSKALNKSQLQQAAALNAQFKQGKVGPDGKELTAHDSPKVNGYGFEGTPSPAPGVGESPLMTWGEIESTPFRLDGSDTPYNERSHGPSFKIPEPGRRERLGLKMANEAAAKNRAKKQEALRKVTENLASLTPKGLSPALSPALQKLVNRSSSKYTDKALRASYTPSPAHRGSASKTPLGGDGTPTGTPTSIPAGTPVSQDPASITDDLLQLPKRRKAADFF</sequence>
<dbReference type="GO" id="GO:0071013">
    <property type="term" value="C:catalytic step 2 spliceosome"/>
    <property type="evidence" value="ECO:0007669"/>
    <property type="project" value="TreeGrafter"/>
</dbReference>
<dbReference type="CDD" id="cd00086">
    <property type="entry name" value="homeodomain"/>
    <property type="match status" value="1"/>
</dbReference>
<protein>
    <recommendedName>
        <fullName evidence="6">Homeobox domain-containing protein</fullName>
    </recommendedName>
</protein>
<feature type="region of interest" description="Disordered" evidence="5">
    <location>
        <begin position="439"/>
        <end position="463"/>
    </location>
</feature>
<feature type="region of interest" description="Disordered" evidence="5">
    <location>
        <begin position="218"/>
        <end position="271"/>
    </location>
</feature>
<keyword evidence="8" id="KW-1185">Reference proteome</keyword>
<dbReference type="SMART" id="SM00389">
    <property type="entry name" value="HOX"/>
    <property type="match status" value="1"/>
</dbReference>
<comment type="similarity">
    <text evidence="2">Belongs to the ESS2 family.</text>
</comment>
<feature type="compositionally biased region" description="Low complexity" evidence="5">
    <location>
        <begin position="552"/>
        <end position="564"/>
    </location>
</feature>
<dbReference type="EMBL" id="JAFJMO010000012">
    <property type="protein sequence ID" value="KAJ8261037.1"/>
    <property type="molecule type" value="Genomic_DNA"/>
</dbReference>
<evidence type="ECO:0000313" key="7">
    <source>
        <dbReference type="EMBL" id="KAJ8261037.1"/>
    </source>
</evidence>
<evidence type="ECO:0000313" key="8">
    <source>
        <dbReference type="Proteomes" id="UP001152803"/>
    </source>
</evidence>
<proteinExistence type="inferred from homology"/>
<feature type="region of interest" description="Disordered" evidence="5">
    <location>
        <begin position="517"/>
        <end position="578"/>
    </location>
</feature>
<dbReference type="AlphaFoldDB" id="A0A9Q1D760"/>
<keyword evidence="4" id="KW-0238">DNA-binding</keyword>
<dbReference type="Proteomes" id="UP001152803">
    <property type="component" value="Unassembled WGS sequence"/>
</dbReference>
<evidence type="ECO:0000256" key="1">
    <source>
        <dbReference type="ARBA" id="ARBA00004123"/>
    </source>
</evidence>
<name>A0A9Q1D760_CONCO</name>
<organism evidence="7 8">
    <name type="scientific">Conger conger</name>
    <name type="common">Conger eel</name>
    <name type="synonym">Muraena conger</name>
    <dbReference type="NCBI Taxonomy" id="82655"/>
    <lineage>
        <taxon>Eukaryota</taxon>
        <taxon>Metazoa</taxon>
        <taxon>Chordata</taxon>
        <taxon>Craniata</taxon>
        <taxon>Vertebrata</taxon>
        <taxon>Euteleostomi</taxon>
        <taxon>Actinopterygii</taxon>
        <taxon>Neopterygii</taxon>
        <taxon>Teleostei</taxon>
        <taxon>Anguilliformes</taxon>
        <taxon>Congridae</taxon>
        <taxon>Conger</taxon>
    </lineage>
</organism>